<keyword evidence="3 4" id="KW-0456">Lyase</keyword>
<dbReference type="HAMAP" id="MF_00470">
    <property type="entry name" value="MenC_1"/>
    <property type="match status" value="1"/>
</dbReference>
<protein>
    <recommendedName>
        <fullName evidence="4">o-succinylbenzoate synthase</fullName>
        <shortName evidence="4">OSB synthase</shortName>
        <shortName evidence="4">OSBS</shortName>
        <ecNumber evidence="4">4.2.1.113</ecNumber>
    </recommendedName>
    <alternativeName>
        <fullName evidence="4">4-(2'-carboxyphenyl)-4-oxybutyric acid synthase</fullName>
    </alternativeName>
    <alternativeName>
        <fullName evidence="4">o-succinylbenzoic acid synthase</fullName>
    </alternativeName>
</protein>
<comment type="similarity">
    <text evidence="4">Belongs to the mandelate racemase/muconate lactonizing enzyme family. MenC type 1 subfamily.</text>
</comment>
<dbReference type="SMART" id="SM00922">
    <property type="entry name" value="MR_MLE"/>
    <property type="match status" value="1"/>
</dbReference>
<dbReference type="EMBL" id="CP001687">
    <property type="protein sequence ID" value="ACV10580.1"/>
    <property type="molecule type" value="Genomic_DNA"/>
</dbReference>
<reference evidence="7 8" key="1">
    <citation type="journal article" date="2009" name="Stand. Genomic Sci.">
        <title>Complete genome sequence of Halorhabdus utahensis type strain (AX-2).</title>
        <authorList>
            <person name="Anderson I."/>
            <person name="Tindall B.J."/>
            <person name="Pomrenke H."/>
            <person name="Goker M."/>
            <person name="Lapidus A."/>
            <person name="Nolan M."/>
            <person name="Copeland A."/>
            <person name="Glavina Del Rio T."/>
            <person name="Chen F."/>
            <person name="Tice H."/>
            <person name="Cheng J.F."/>
            <person name="Lucas S."/>
            <person name="Chertkov O."/>
            <person name="Bruce D."/>
            <person name="Brettin T."/>
            <person name="Detter J.C."/>
            <person name="Han C."/>
            <person name="Goodwin L."/>
            <person name="Land M."/>
            <person name="Hauser L."/>
            <person name="Chang Y.J."/>
            <person name="Jeffries C.D."/>
            <person name="Pitluck S."/>
            <person name="Pati A."/>
            <person name="Mavromatis K."/>
            <person name="Ivanova N."/>
            <person name="Ovchinnikova G."/>
            <person name="Chen A."/>
            <person name="Palaniappan K."/>
            <person name="Chain P."/>
            <person name="Rohde M."/>
            <person name="Bristow J."/>
            <person name="Eisen J.A."/>
            <person name="Markowitz V."/>
            <person name="Hugenholtz P."/>
            <person name="Kyrpides N.C."/>
            <person name="Klenk H.P."/>
        </authorList>
    </citation>
    <scope>NUCLEOTIDE SEQUENCE [LARGE SCALE GENOMIC DNA]</scope>
    <source>
        <strain evidence="8">DSM 12940 / JCM 11049 / AX-2</strain>
    </source>
</reference>
<dbReference type="AlphaFoldDB" id="C7NRE3"/>
<feature type="active site" description="Proton donor" evidence="4">
    <location>
        <position position="148"/>
    </location>
</feature>
<dbReference type="eggNOG" id="arCOG01168">
    <property type="taxonomic scope" value="Archaea"/>
</dbReference>
<accession>C7NRE3</accession>
<dbReference type="InterPro" id="IPR010196">
    <property type="entry name" value="OSB_synthase_MenC1"/>
</dbReference>
<dbReference type="OrthoDB" id="214520at2157"/>
<keyword evidence="1 4" id="KW-0479">Metal-binding</keyword>
<dbReference type="Proteomes" id="UP000002071">
    <property type="component" value="Chromosome"/>
</dbReference>
<proteinExistence type="inferred from homology"/>
<feature type="active site" description="Proton acceptor" evidence="4">
    <location>
        <position position="250"/>
    </location>
</feature>
<dbReference type="KEGG" id="hut:Huta_0393"/>
<feature type="binding site" evidence="4">
    <location>
        <position position="203"/>
    </location>
    <ligand>
        <name>Mg(2+)</name>
        <dbReference type="ChEBI" id="CHEBI:18420"/>
    </ligand>
</feature>
<dbReference type="GO" id="GO:0000287">
    <property type="term" value="F:magnesium ion binding"/>
    <property type="evidence" value="ECO:0007669"/>
    <property type="project" value="UniProtKB-UniRule"/>
</dbReference>
<feature type="domain" description="Mandelate racemase/muconate lactonizing enzyme C-terminal" evidence="6">
    <location>
        <begin position="127"/>
        <end position="224"/>
    </location>
</feature>
<dbReference type="CDD" id="cd03320">
    <property type="entry name" value="OSBS"/>
    <property type="match status" value="1"/>
</dbReference>
<dbReference type="SFLD" id="SFLDG00180">
    <property type="entry name" value="muconate_cycloisomerase"/>
    <property type="match status" value="1"/>
</dbReference>
<dbReference type="UniPathway" id="UPA01057">
    <property type="reaction ID" value="UER00165"/>
</dbReference>
<comment type="pathway">
    <text evidence="4">Quinol/quinone metabolism; 1,4-dihydroxy-2-naphthoate biosynthesis; 1,4-dihydroxy-2-naphthoate from chorismate: step 4/7.</text>
</comment>
<comment type="pathway">
    <text evidence="4">Quinol/quinone metabolism; menaquinone biosynthesis.</text>
</comment>
<dbReference type="GO" id="GO:0043748">
    <property type="term" value="F:O-succinylbenzoate synthase activity"/>
    <property type="evidence" value="ECO:0007669"/>
    <property type="project" value="UniProtKB-EC"/>
</dbReference>
<feature type="binding site" evidence="4">
    <location>
        <position position="227"/>
    </location>
    <ligand>
        <name>Mg(2+)</name>
        <dbReference type="ChEBI" id="CHEBI:18420"/>
    </ligand>
</feature>
<dbReference type="InterPro" id="IPR029017">
    <property type="entry name" value="Enolase-like_N"/>
</dbReference>
<dbReference type="STRING" id="519442.Huta_0393"/>
<dbReference type="PANTHER" id="PTHR48073">
    <property type="entry name" value="O-SUCCINYLBENZOATE SYNTHASE-RELATED"/>
    <property type="match status" value="1"/>
</dbReference>
<dbReference type="SFLD" id="SFLDS00001">
    <property type="entry name" value="Enolase"/>
    <property type="match status" value="1"/>
</dbReference>
<evidence type="ECO:0000256" key="4">
    <source>
        <dbReference type="HAMAP-Rule" id="MF_00470"/>
    </source>
</evidence>
<keyword evidence="4" id="KW-0474">Menaquinone biosynthesis</keyword>
<dbReference type="UniPathway" id="UPA00079"/>
<dbReference type="Pfam" id="PF13378">
    <property type="entry name" value="MR_MLE_C"/>
    <property type="match status" value="1"/>
</dbReference>
<dbReference type="GO" id="GO:0009234">
    <property type="term" value="P:menaquinone biosynthetic process"/>
    <property type="evidence" value="ECO:0007669"/>
    <property type="project" value="UniProtKB-UniRule"/>
</dbReference>
<dbReference type="GO" id="GO:0009063">
    <property type="term" value="P:amino acid catabolic process"/>
    <property type="evidence" value="ECO:0007669"/>
    <property type="project" value="InterPro"/>
</dbReference>
<evidence type="ECO:0000256" key="2">
    <source>
        <dbReference type="ARBA" id="ARBA00022842"/>
    </source>
</evidence>
<feature type="region of interest" description="Disordered" evidence="5">
    <location>
        <begin position="101"/>
        <end position="128"/>
    </location>
</feature>
<evidence type="ECO:0000259" key="6">
    <source>
        <dbReference type="SMART" id="SM00922"/>
    </source>
</evidence>
<gene>
    <name evidence="4" type="primary">menC</name>
    <name evidence="7" type="ordered locus">Huta_0393</name>
</gene>
<comment type="function">
    <text evidence="4">Converts 2-succinyl-6-hydroxy-2,4-cyclohexadiene-1-carboxylate (SHCHC) to 2-succinylbenzoate (OSB).</text>
</comment>
<sequence length="342" mass="35806">MEVDPVSLPLASPLSTATGTIERREGFLVRLEDSPGIGEAMPLPGWTESLEGCREVLETTKSVVRKRGLDAALDELDPSETPAARHGLDLAIADRHAREAGQSLAASLDPSPSQSVPVNATVGDASPEETAERASAAIDAGFETVKLKVGARSIGEDVSRVRAVRDAIGPQPEVRVDANAAWTVADARRAIDGLVPLDVSYIEQPLAADDLDGHAALRDRGVEIALDESLRDVGLDAILDAGAADVLVLKPMAVGGIRRARTLALEARQQHLDPVVTTTVDGVVGRTAALHLAASLRIERACGLATADRLADDFAPDPAPVSEGRMVVPDALGIGVDPSLRR</sequence>
<dbReference type="EC" id="4.2.1.113" evidence="4"/>
<name>C7NRE3_HALUD</name>
<dbReference type="InterPro" id="IPR018110">
    <property type="entry name" value="Mandel_Rmase/mucon_lact_enz_CS"/>
</dbReference>
<dbReference type="SUPFAM" id="SSF51604">
    <property type="entry name" value="Enolase C-terminal domain-like"/>
    <property type="match status" value="1"/>
</dbReference>
<keyword evidence="8" id="KW-1185">Reference proteome</keyword>
<evidence type="ECO:0000313" key="8">
    <source>
        <dbReference type="Proteomes" id="UP000002071"/>
    </source>
</evidence>
<dbReference type="GeneID" id="8382658"/>
<dbReference type="Gene3D" id="3.30.390.10">
    <property type="entry name" value="Enolase-like, N-terminal domain"/>
    <property type="match status" value="1"/>
</dbReference>
<dbReference type="InterPro" id="IPR013342">
    <property type="entry name" value="Mandelate_racemase_C"/>
</dbReference>
<evidence type="ECO:0000256" key="3">
    <source>
        <dbReference type="ARBA" id="ARBA00023239"/>
    </source>
</evidence>
<dbReference type="InterPro" id="IPR036849">
    <property type="entry name" value="Enolase-like_C_sf"/>
</dbReference>
<dbReference type="SUPFAM" id="SSF54826">
    <property type="entry name" value="Enolase N-terminal domain-like"/>
    <property type="match status" value="1"/>
</dbReference>
<evidence type="ECO:0000256" key="5">
    <source>
        <dbReference type="SAM" id="MobiDB-lite"/>
    </source>
</evidence>
<comment type="cofactor">
    <cofactor evidence="4">
        <name>a divalent metal cation</name>
        <dbReference type="ChEBI" id="CHEBI:60240"/>
    </cofactor>
</comment>
<dbReference type="HOGENOM" id="CLU_030273_4_2_2"/>
<evidence type="ECO:0000313" key="7">
    <source>
        <dbReference type="EMBL" id="ACV10580.1"/>
    </source>
</evidence>
<dbReference type="InterPro" id="IPR029065">
    <property type="entry name" value="Enolase_C-like"/>
</dbReference>
<dbReference type="Gene3D" id="3.20.20.120">
    <property type="entry name" value="Enolase-like C-terminal domain"/>
    <property type="match status" value="1"/>
</dbReference>
<dbReference type="SFLD" id="SFLDF00009">
    <property type="entry name" value="o-succinylbenzoate_synthase"/>
    <property type="match status" value="1"/>
</dbReference>
<dbReference type="PANTHER" id="PTHR48073:SF2">
    <property type="entry name" value="O-SUCCINYLBENZOATE SYNTHASE"/>
    <property type="match status" value="1"/>
</dbReference>
<organism evidence="7 8">
    <name type="scientific">Halorhabdus utahensis (strain DSM 12940 / JCM 11049 / AX-2)</name>
    <dbReference type="NCBI Taxonomy" id="519442"/>
    <lineage>
        <taxon>Archaea</taxon>
        <taxon>Methanobacteriati</taxon>
        <taxon>Methanobacteriota</taxon>
        <taxon>Stenosarchaea group</taxon>
        <taxon>Halobacteria</taxon>
        <taxon>Halobacteriales</taxon>
        <taxon>Haloarculaceae</taxon>
        <taxon>Halorhabdus</taxon>
    </lineage>
</organism>
<dbReference type="PROSITE" id="PS00909">
    <property type="entry name" value="MR_MLE_2"/>
    <property type="match status" value="1"/>
</dbReference>
<evidence type="ECO:0000256" key="1">
    <source>
        <dbReference type="ARBA" id="ARBA00022723"/>
    </source>
</evidence>
<dbReference type="RefSeq" id="WP_012795457.1">
    <property type="nucleotide sequence ID" value="NC_013158.1"/>
</dbReference>
<comment type="catalytic activity">
    <reaction evidence="4">
        <text>(1R,6R)-6-hydroxy-2-succinyl-cyclohexa-2,4-diene-1-carboxylate = 2-succinylbenzoate + H2O</text>
        <dbReference type="Rhea" id="RHEA:10196"/>
        <dbReference type="ChEBI" id="CHEBI:15377"/>
        <dbReference type="ChEBI" id="CHEBI:18325"/>
        <dbReference type="ChEBI" id="CHEBI:58689"/>
        <dbReference type="EC" id="4.2.1.113"/>
    </reaction>
</comment>
<feature type="binding site" evidence="4">
    <location>
        <position position="177"/>
    </location>
    <ligand>
        <name>Mg(2+)</name>
        <dbReference type="ChEBI" id="CHEBI:18420"/>
    </ligand>
</feature>
<keyword evidence="2 4" id="KW-0460">Magnesium</keyword>